<evidence type="ECO:0000313" key="2">
    <source>
        <dbReference type="Proteomes" id="UP000708208"/>
    </source>
</evidence>
<protein>
    <submittedName>
        <fullName evidence="1">Uncharacterized protein</fullName>
    </submittedName>
</protein>
<proteinExistence type="predicted"/>
<accession>A0A8J2LE04</accession>
<reference evidence="1" key="1">
    <citation type="submission" date="2021-06" db="EMBL/GenBank/DDBJ databases">
        <authorList>
            <person name="Hodson N. C."/>
            <person name="Mongue J. A."/>
            <person name="Jaron S. K."/>
        </authorList>
    </citation>
    <scope>NUCLEOTIDE SEQUENCE</scope>
</reference>
<dbReference type="EMBL" id="CAJVCH010553112">
    <property type="protein sequence ID" value="CAG7829823.1"/>
    <property type="molecule type" value="Genomic_DNA"/>
</dbReference>
<name>A0A8J2LE04_9HEXA</name>
<comment type="caution">
    <text evidence="1">The sequence shown here is derived from an EMBL/GenBank/DDBJ whole genome shotgun (WGS) entry which is preliminary data.</text>
</comment>
<dbReference type="AlphaFoldDB" id="A0A8J2LE04"/>
<evidence type="ECO:0000313" key="1">
    <source>
        <dbReference type="EMBL" id="CAG7829823.1"/>
    </source>
</evidence>
<organism evidence="1 2">
    <name type="scientific">Allacma fusca</name>
    <dbReference type="NCBI Taxonomy" id="39272"/>
    <lineage>
        <taxon>Eukaryota</taxon>
        <taxon>Metazoa</taxon>
        <taxon>Ecdysozoa</taxon>
        <taxon>Arthropoda</taxon>
        <taxon>Hexapoda</taxon>
        <taxon>Collembola</taxon>
        <taxon>Symphypleona</taxon>
        <taxon>Sminthuridae</taxon>
        <taxon>Allacma</taxon>
    </lineage>
</organism>
<sequence>KWKVSTFANEVLKAIETRGLDCYTGKVQFRFNQRWRYPNVQCLGGLVTAFYFREHMRWETINDDISDGEMMKVLKDFARKEQDRAEFKAVVDFLSNKRRFNIF</sequence>
<dbReference type="Proteomes" id="UP000708208">
    <property type="component" value="Unassembled WGS sequence"/>
</dbReference>
<keyword evidence="2" id="KW-1185">Reference proteome</keyword>
<feature type="non-terminal residue" evidence="1">
    <location>
        <position position="1"/>
    </location>
</feature>
<gene>
    <name evidence="1" type="ORF">AFUS01_LOCUS39666</name>
</gene>